<evidence type="ECO:0000259" key="3">
    <source>
        <dbReference type="Pfam" id="PF07687"/>
    </source>
</evidence>
<dbReference type="InterPro" id="IPR002933">
    <property type="entry name" value="Peptidase_M20"/>
</dbReference>
<dbReference type="SUPFAM" id="SSF55031">
    <property type="entry name" value="Bacterial exopeptidase dimerisation domain"/>
    <property type="match status" value="1"/>
</dbReference>
<dbReference type="InterPro" id="IPR036264">
    <property type="entry name" value="Bact_exopeptidase_dim_dom"/>
</dbReference>
<dbReference type="PANTHER" id="PTHR43808">
    <property type="entry name" value="ACETYLORNITHINE DEACETYLASE"/>
    <property type="match status" value="1"/>
</dbReference>
<organism evidence="4 5">
    <name type="scientific">Candidatus Desulfovibrio intestinavium</name>
    <dbReference type="NCBI Taxonomy" id="2838534"/>
    <lineage>
        <taxon>Bacteria</taxon>
        <taxon>Pseudomonadati</taxon>
        <taxon>Thermodesulfobacteriota</taxon>
        <taxon>Desulfovibrionia</taxon>
        <taxon>Desulfovibrionales</taxon>
        <taxon>Desulfovibrionaceae</taxon>
        <taxon>Desulfovibrio</taxon>
    </lineage>
</organism>
<dbReference type="Gene3D" id="3.30.70.360">
    <property type="match status" value="1"/>
</dbReference>
<dbReference type="InterPro" id="IPR050072">
    <property type="entry name" value="Peptidase_M20A"/>
</dbReference>
<dbReference type="EMBL" id="DWZD01000025">
    <property type="protein sequence ID" value="HJA78691.1"/>
    <property type="molecule type" value="Genomic_DNA"/>
</dbReference>
<dbReference type="AlphaFoldDB" id="A0A9D2KRS2"/>
<reference evidence="4" key="1">
    <citation type="journal article" date="2021" name="PeerJ">
        <title>Extensive microbial diversity within the chicken gut microbiome revealed by metagenomics and culture.</title>
        <authorList>
            <person name="Gilroy R."/>
            <person name="Ravi A."/>
            <person name="Getino M."/>
            <person name="Pursley I."/>
            <person name="Horton D.L."/>
            <person name="Alikhan N.F."/>
            <person name="Baker D."/>
            <person name="Gharbi K."/>
            <person name="Hall N."/>
            <person name="Watson M."/>
            <person name="Adriaenssens E.M."/>
            <person name="Foster-Nyarko E."/>
            <person name="Jarju S."/>
            <person name="Secka A."/>
            <person name="Antonio M."/>
            <person name="Oren A."/>
            <person name="Chaudhuri R.R."/>
            <person name="La Ragione R."/>
            <person name="Hildebrand F."/>
            <person name="Pallen M.J."/>
        </authorList>
    </citation>
    <scope>NUCLEOTIDE SEQUENCE</scope>
    <source>
        <strain evidence="4">5032</strain>
    </source>
</reference>
<name>A0A9D2KRS2_9BACT</name>
<dbReference type="GO" id="GO:0046872">
    <property type="term" value="F:metal ion binding"/>
    <property type="evidence" value="ECO:0007669"/>
    <property type="project" value="UniProtKB-KW"/>
</dbReference>
<dbReference type="GO" id="GO:0016787">
    <property type="term" value="F:hydrolase activity"/>
    <property type="evidence" value="ECO:0007669"/>
    <property type="project" value="UniProtKB-KW"/>
</dbReference>
<sequence>MSDHTLLPLLLAHLTGQEDTVEQLQRLLTAFRALGPENGGDGEMPKARYIAQWLGGQDSPLAMRWYNAPDPRVPCGERPNLVARLPGTGERTLWLFAHTDVVPAGPASDWTHDPWDVRRDGDLLYGRGVEDNQQGLVSMLLLADALRTALARGAARPPLGLGLVFMADEECGNEKGLRHLLERAGDLFHPDDLFIVPDSGSPTGEDVEVAEKHVLWLRVKTTGRQCHASQPQCGVNALVAGSDAVLACAALGEDFPRTDDLFQPPCSTFVPSRREGGTGSINILPGDDCFFVDCRLLPDVAPEAVLAAARRRVAEVARRHNVDITVDIHHHQAASVTPTDSPVVAALGRAIQAVYGVTARPVGIGGATVAALLRRQGLPAVVWSRMFAVCHQPDERSSIAATIQDAQVFAHVLCGN</sequence>
<dbReference type="Proteomes" id="UP000823821">
    <property type="component" value="Unassembled WGS sequence"/>
</dbReference>
<evidence type="ECO:0000313" key="4">
    <source>
        <dbReference type="EMBL" id="HJA78691.1"/>
    </source>
</evidence>
<dbReference type="PANTHER" id="PTHR43808:SF32">
    <property type="entry name" value="ARGE_DAPE-RELATED DEACYLASE"/>
    <property type="match status" value="1"/>
</dbReference>
<dbReference type="Pfam" id="PF01546">
    <property type="entry name" value="Peptidase_M20"/>
    <property type="match status" value="1"/>
</dbReference>
<gene>
    <name evidence="4" type="ORF">H9784_03830</name>
</gene>
<reference evidence="4" key="2">
    <citation type="submission" date="2021-04" db="EMBL/GenBank/DDBJ databases">
        <authorList>
            <person name="Gilroy R."/>
        </authorList>
    </citation>
    <scope>NUCLEOTIDE SEQUENCE</scope>
    <source>
        <strain evidence="4">5032</strain>
    </source>
</reference>
<proteinExistence type="predicted"/>
<protein>
    <submittedName>
        <fullName evidence="4">M20 family metallo-hydrolase</fullName>
    </submittedName>
</protein>
<keyword evidence="1" id="KW-0479">Metal-binding</keyword>
<evidence type="ECO:0000256" key="1">
    <source>
        <dbReference type="ARBA" id="ARBA00022723"/>
    </source>
</evidence>
<accession>A0A9D2KRS2</accession>
<dbReference type="Gene3D" id="3.40.630.10">
    <property type="entry name" value="Zn peptidases"/>
    <property type="match status" value="1"/>
</dbReference>
<keyword evidence="2" id="KW-0378">Hydrolase</keyword>
<dbReference type="SUPFAM" id="SSF53187">
    <property type="entry name" value="Zn-dependent exopeptidases"/>
    <property type="match status" value="1"/>
</dbReference>
<evidence type="ECO:0000313" key="5">
    <source>
        <dbReference type="Proteomes" id="UP000823821"/>
    </source>
</evidence>
<evidence type="ECO:0000256" key="2">
    <source>
        <dbReference type="ARBA" id="ARBA00022801"/>
    </source>
</evidence>
<comment type="caution">
    <text evidence="4">The sequence shown here is derived from an EMBL/GenBank/DDBJ whole genome shotgun (WGS) entry which is preliminary data.</text>
</comment>
<dbReference type="Pfam" id="PF07687">
    <property type="entry name" value="M20_dimer"/>
    <property type="match status" value="1"/>
</dbReference>
<feature type="domain" description="Peptidase M20 dimerisation" evidence="3">
    <location>
        <begin position="210"/>
        <end position="319"/>
    </location>
</feature>
<dbReference type="NCBIfam" id="NF010589">
    <property type="entry name" value="PRK13983.1"/>
    <property type="match status" value="1"/>
</dbReference>
<dbReference type="InterPro" id="IPR011650">
    <property type="entry name" value="Peptidase_M20_dimer"/>
</dbReference>